<dbReference type="RefSeq" id="XP_020912680.1">
    <property type="nucleotide sequence ID" value="XM_021057021.2"/>
</dbReference>
<feature type="region of interest" description="Disordered" evidence="10">
    <location>
        <begin position="1289"/>
        <end position="1310"/>
    </location>
</feature>
<dbReference type="PANTHER" id="PTHR47968">
    <property type="entry name" value="CENTROMERE PROTEIN E"/>
    <property type="match status" value="1"/>
</dbReference>
<dbReference type="KEGG" id="epa:110250424"/>
<dbReference type="InterPro" id="IPR027640">
    <property type="entry name" value="Kinesin-like_fam"/>
</dbReference>
<keyword evidence="4 8" id="KW-0067">ATP-binding</keyword>
<dbReference type="SUPFAM" id="SSF52540">
    <property type="entry name" value="P-loop containing nucleoside triphosphate hydrolases"/>
    <property type="match status" value="1"/>
</dbReference>
<evidence type="ECO:0000256" key="3">
    <source>
        <dbReference type="ARBA" id="ARBA00022741"/>
    </source>
</evidence>
<dbReference type="EnsemblMetazoa" id="XM_021057021.2">
    <property type="protein sequence ID" value="XP_020912680.1"/>
    <property type="gene ID" value="LOC110250424"/>
</dbReference>
<keyword evidence="2" id="KW-0493">Microtubule</keyword>
<evidence type="ECO:0000313" key="13">
    <source>
        <dbReference type="Proteomes" id="UP000887567"/>
    </source>
</evidence>
<proteinExistence type="inferred from homology"/>
<accession>A0A913Y0F5</accession>
<comment type="subcellular location">
    <subcellularLocation>
        <location evidence="1">Cytoplasm</location>
        <location evidence="1">Cytoskeleton</location>
    </subcellularLocation>
</comment>
<feature type="region of interest" description="Disordered" evidence="10">
    <location>
        <begin position="905"/>
        <end position="936"/>
    </location>
</feature>
<feature type="domain" description="Kinesin motor" evidence="11">
    <location>
        <begin position="16"/>
        <end position="531"/>
    </location>
</feature>
<evidence type="ECO:0000256" key="2">
    <source>
        <dbReference type="ARBA" id="ARBA00022701"/>
    </source>
</evidence>
<feature type="compositionally biased region" description="Low complexity" evidence="10">
    <location>
        <begin position="1231"/>
        <end position="1244"/>
    </location>
</feature>
<feature type="compositionally biased region" description="Polar residues" evidence="10">
    <location>
        <begin position="1184"/>
        <end position="1197"/>
    </location>
</feature>
<feature type="region of interest" description="Disordered" evidence="10">
    <location>
        <begin position="232"/>
        <end position="324"/>
    </location>
</feature>
<feature type="compositionally biased region" description="Basic and acidic residues" evidence="10">
    <location>
        <begin position="1297"/>
        <end position="1310"/>
    </location>
</feature>
<evidence type="ECO:0000256" key="9">
    <source>
        <dbReference type="SAM" id="Coils"/>
    </source>
</evidence>
<keyword evidence="6 8" id="KW-0505">Motor protein</keyword>
<dbReference type="GO" id="GO:0008017">
    <property type="term" value="F:microtubule binding"/>
    <property type="evidence" value="ECO:0007669"/>
    <property type="project" value="InterPro"/>
</dbReference>
<feature type="coiled-coil region" evidence="9">
    <location>
        <begin position="975"/>
        <end position="1002"/>
    </location>
</feature>
<feature type="binding site" evidence="8">
    <location>
        <begin position="97"/>
        <end position="104"/>
    </location>
    <ligand>
        <name>ATP</name>
        <dbReference type="ChEBI" id="CHEBI:30616"/>
    </ligand>
</feature>
<dbReference type="GO" id="GO:0007018">
    <property type="term" value="P:microtubule-based movement"/>
    <property type="evidence" value="ECO:0007669"/>
    <property type="project" value="InterPro"/>
</dbReference>
<dbReference type="InterPro" id="IPR027417">
    <property type="entry name" value="P-loop_NTPase"/>
</dbReference>
<dbReference type="Pfam" id="PF00225">
    <property type="entry name" value="Kinesin"/>
    <property type="match status" value="2"/>
</dbReference>
<feature type="region of interest" description="Disordered" evidence="10">
    <location>
        <begin position="1164"/>
        <end position="1273"/>
    </location>
</feature>
<dbReference type="Proteomes" id="UP000887567">
    <property type="component" value="Unplaced"/>
</dbReference>
<feature type="compositionally biased region" description="Polar residues" evidence="10">
    <location>
        <begin position="1164"/>
        <end position="1176"/>
    </location>
</feature>
<evidence type="ECO:0000256" key="6">
    <source>
        <dbReference type="ARBA" id="ARBA00023175"/>
    </source>
</evidence>
<organism evidence="12 13">
    <name type="scientific">Exaiptasia diaphana</name>
    <name type="common">Tropical sea anemone</name>
    <name type="synonym">Aiptasia pulchella</name>
    <dbReference type="NCBI Taxonomy" id="2652724"/>
    <lineage>
        <taxon>Eukaryota</taxon>
        <taxon>Metazoa</taxon>
        <taxon>Cnidaria</taxon>
        <taxon>Anthozoa</taxon>
        <taxon>Hexacorallia</taxon>
        <taxon>Actiniaria</taxon>
        <taxon>Aiptasiidae</taxon>
        <taxon>Exaiptasia</taxon>
    </lineage>
</organism>
<keyword evidence="7" id="KW-0963">Cytoplasm</keyword>
<dbReference type="InterPro" id="IPR001752">
    <property type="entry name" value="Kinesin_motor_dom"/>
</dbReference>
<dbReference type="GeneID" id="110250424"/>
<sequence length="1310" mass="147663">MKDKKGSVKGKEEVDRIRVFVRIRPQNEEELRRGETIGFETIKERNEIVLFDGKERRFQFDGIFPGSSSNRKVYYQAGKPLVDAAFKGFNGTLMAYGQTGTGKTYTQMSNDGICILSVQKLFRRIQSDVFHEYKVYMSYLQIYQEKIFDLLNPNHKLEMVLREDPKKGVYVENLTEYVVRSAEEVMSLIKSGKKRLIFAETRMNRLSSSDASGYQSPYRGRSHSVCQITVERSLSHDSPRQGNSTSTSNGQRQKFVASTPSRRTDTQGSPASGASKIPMPASSLPRSQGTSDHAAEGSKIPTPKRRLSDTPVPQRTGIPHPVSTPNIAILDELRSPVSGRGRASFMSSLQDFPKTNRMSFHDFTRTSSFTSTDSDLDSDVLGSDAESVESLRYAPLFDIGDETFEEEEDDDDDEKFLESIKIRDDVLTKGRVNICDLAGSERVKRAQVDGERLSELQHINLSLLELGNTIHALSEGNRTHIPFRNSTLTRLLQDSLGGNCKTIFVMCVSPCKADLNETRCTLEFGQRALKIKNTAYINMEVDFVKLAADLRRQLEAQELEIQTQKESFEKEVLRLHSDQLSKLAEKESQLEEQTYLAREEAEKLRLENECLQKLLEEERQRKSLLEKEQESLLEKSLHNDSHDDSMLCEHQKEIERLQQELKEEKRRSLLLEEREKSKIESLLEAEKQRIVEIQMSERQKFESELEEERKRIAEEMHREEKDFRDVFCQSPSEDVIDRGPQPAGPCIDSTSTETFYNVLLAEIMSLQLLYQMQDIADVCGGAAPRSTDSGWADYDDELLENMGINLLEKGGLILDSLRAVQSGDIVSIASVDSIRDALSFTFPPSPKISSCSTDGRPHIQSASHKVSRDLLSEIERKDKPLCTSSTSTIGSKVSSDFWADNNNLESGTSSSMGSYCDQEPLSPRHTRQTSDSGCEMSPVDPRLNLQKEMGGGSNVCVPLAEEDDEDLIDESIKQMQILKDKVSTLDMELARLKNELDRETVNFFSAVFLVDLNQGDEDSPRVMRYLFDCVRDKLCTEIASRGGSKEFGSEQELGLPLSVLEQAVNLLLVNKTVMSCILVLQNRARHNDDELEGESVSEMSATLVPEEVTKVDQGAQTDDHSKSIKHQIRKGLLNFTSRHRQCNEDTGTSTDPELKSLVNHRECQTSCDWTSPSSPGLSIDRNDGQASAADSQDQDPWSKSFEEIMSNDLTIDSEEPLRNMSRDPDGASAGSESRPNSSNRNNAENIDEQNQDSKILIESDEEEEIQAKTKRKRKKINLLSCIGSPSRVSFRKKLNKKKAEAKSEKNDNEN</sequence>
<evidence type="ECO:0000256" key="10">
    <source>
        <dbReference type="SAM" id="MobiDB-lite"/>
    </source>
</evidence>
<dbReference type="PROSITE" id="PS00411">
    <property type="entry name" value="KINESIN_MOTOR_1"/>
    <property type="match status" value="1"/>
</dbReference>
<keyword evidence="3 8" id="KW-0547">Nucleotide-binding</keyword>
<dbReference type="GO" id="GO:0003777">
    <property type="term" value="F:microtubule motor activity"/>
    <property type="evidence" value="ECO:0007669"/>
    <property type="project" value="InterPro"/>
</dbReference>
<evidence type="ECO:0000256" key="4">
    <source>
        <dbReference type="ARBA" id="ARBA00022840"/>
    </source>
</evidence>
<name>A0A913Y0F5_EXADI</name>
<dbReference type="SMART" id="SM00129">
    <property type="entry name" value="KISc"/>
    <property type="match status" value="1"/>
</dbReference>
<reference evidence="12" key="1">
    <citation type="submission" date="2022-11" db="UniProtKB">
        <authorList>
            <consortium name="EnsemblMetazoa"/>
        </authorList>
    </citation>
    <scope>IDENTIFICATION</scope>
</reference>
<feature type="coiled-coil region" evidence="9">
    <location>
        <begin position="547"/>
        <end position="722"/>
    </location>
</feature>
<evidence type="ECO:0000313" key="12">
    <source>
        <dbReference type="EnsemblMetazoa" id="XP_020912680.1"/>
    </source>
</evidence>
<dbReference type="OrthoDB" id="3176171at2759"/>
<dbReference type="InterPro" id="IPR036961">
    <property type="entry name" value="Kinesin_motor_dom_sf"/>
</dbReference>
<dbReference type="PANTHER" id="PTHR47968:SF36">
    <property type="entry name" value="KINESIN HEAVY CHAIN ISOFORM X1"/>
    <property type="match status" value="1"/>
</dbReference>
<feature type="compositionally biased region" description="Polar residues" evidence="10">
    <location>
        <begin position="240"/>
        <end position="272"/>
    </location>
</feature>
<evidence type="ECO:0000256" key="5">
    <source>
        <dbReference type="ARBA" id="ARBA00023054"/>
    </source>
</evidence>
<feature type="region of interest" description="Disordered" evidence="10">
    <location>
        <begin position="1090"/>
        <end position="1123"/>
    </location>
</feature>
<evidence type="ECO:0000256" key="1">
    <source>
        <dbReference type="ARBA" id="ARBA00004245"/>
    </source>
</evidence>
<feature type="compositionally biased region" description="Basic and acidic residues" evidence="10">
    <location>
        <begin position="1215"/>
        <end position="1225"/>
    </location>
</feature>
<dbReference type="PROSITE" id="PS50067">
    <property type="entry name" value="KINESIN_MOTOR_2"/>
    <property type="match status" value="1"/>
</dbReference>
<evidence type="ECO:0000259" key="11">
    <source>
        <dbReference type="PROSITE" id="PS50067"/>
    </source>
</evidence>
<evidence type="ECO:0000256" key="8">
    <source>
        <dbReference type="PROSITE-ProRule" id="PRU00283"/>
    </source>
</evidence>
<dbReference type="OMA" id="YRICAGQ"/>
<protein>
    <recommendedName>
        <fullName evidence="11">Kinesin motor domain-containing protein</fullName>
    </recommendedName>
</protein>
<dbReference type="PRINTS" id="PR00380">
    <property type="entry name" value="KINESINHEAVY"/>
</dbReference>
<dbReference type="InterPro" id="IPR019821">
    <property type="entry name" value="Kinesin_motor_CS"/>
</dbReference>
<dbReference type="GO" id="GO:0005524">
    <property type="term" value="F:ATP binding"/>
    <property type="evidence" value="ECO:0007669"/>
    <property type="project" value="UniProtKB-UniRule"/>
</dbReference>
<keyword evidence="13" id="KW-1185">Reference proteome</keyword>
<comment type="similarity">
    <text evidence="8">Belongs to the TRAFAC class myosin-kinesin ATPase superfamily. Kinesin family.</text>
</comment>
<dbReference type="GO" id="GO:0005874">
    <property type="term" value="C:microtubule"/>
    <property type="evidence" value="ECO:0007669"/>
    <property type="project" value="UniProtKB-KW"/>
</dbReference>
<dbReference type="Gene3D" id="3.40.850.10">
    <property type="entry name" value="Kinesin motor domain"/>
    <property type="match status" value="2"/>
</dbReference>
<keyword evidence="5 9" id="KW-0175">Coiled coil</keyword>
<dbReference type="CDD" id="cd00106">
    <property type="entry name" value="KISc"/>
    <property type="match status" value="1"/>
</dbReference>
<evidence type="ECO:0000256" key="7">
    <source>
        <dbReference type="ARBA" id="ARBA00023212"/>
    </source>
</evidence>
<keyword evidence="7" id="KW-0206">Cytoskeleton</keyword>